<dbReference type="Proteomes" id="UP000053039">
    <property type="component" value="Unassembled WGS sequence"/>
</dbReference>
<sequence length="240" mass="26238">MDSCQHSREGIYWVDSSGTVPIGYAFGSSGISLFLLYLSQAIEDEQVFEAGRAALNHDLGYAMHNGGEFLGFPALAPEDDELGGVVARCYWDYGSAGILTPLVRYLAVNPDPALSHWFGQLTENVSHKYAVFPQMFHGLAGMGNALLDAWYFTHDPQYRKAAWRVAEGVLLFRVDRPEGAGFPGEQAMRESSDFATGAAGVALFLDRLIKSDTGFPENFNFVVDELLRSCRPPTSAGQLA</sequence>
<name>A0A101N6Q8_9ACTN</name>
<dbReference type="GO" id="GO:0005975">
    <property type="term" value="P:carbohydrate metabolic process"/>
    <property type="evidence" value="ECO:0007669"/>
    <property type="project" value="InterPro"/>
</dbReference>
<keyword evidence="1" id="KW-0479">Metal-binding</keyword>
<protein>
    <submittedName>
        <fullName evidence="2">Uncharacterized protein</fullName>
    </submittedName>
</protein>
<evidence type="ECO:0000256" key="1">
    <source>
        <dbReference type="PIRSR" id="PIRSR607822-1"/>
    </source>
</evidence>
<dbReference type="Pfam" id="PF05147">
    <property type="entry name" value="LANC_like"/>
    <property type="match status" value="1"/>
</dbReference>
<dbReference type="SUPFAM" id="SSF158745">
    <property type="entry name" value="LanC-like"/>
    <property type="match status" value="1"/>
</dbReference>
<dbReference type="InterPro" id="IPR012341">
    <property type="entry name" value="6hp_glycosidase-like_sf"/>
</dbReference>
<evidence type="ECO:0000313" key="2">
    <source>
        <dbReference type="EMBL" id="KUM87598.1"/>
    </source>
</evidence>
<feature type="binding site" evidence="1">
    <location>
        <position position="137"/>
    </location>
    <ligand>
        <name>Zn(2+)</name>
        <dbReference type="ChEBI" id="CHEBI:29105"/>
    </ligand>
</feature>
<comment type="caution">
    <text evidence="2">The sequence shown here is derived from an EMBL/GenBank/DDBJ whole genome shotgun (WGS) entry which is preliminary data.</text>
</comment>
<accession>A0A101N6Q8</accession>
<dbReference type="InterPro" id="IPR007822">
    <property type="entry name" value="LANC-like"/>
</dbReference>
<keyword evidence="1" id="KW-0862">Zinc</keyword>
<dbReference type="Gene3D" id="1.50.10.10">
    <property type="match status" value="1"/>
</dbReference>
<gene>
    <name evidence="2" type="ORF">AQI94_16120</name>
</gene>
<dbReference type="PRINTS" id="PR01950">
    <property type="entry name" value="LANCSUPER"/>
</dbReference>
<proteinExistence type="predicted"/>
<dbReference type="InterPro" id="IPR058053">
    <property type="entry name" value="RamC_C"/>
</dbReference>
<dbReference type="CDD" id="cd04791">
    <property type="entry name" value="LanC_SerThrkinase"/>
    <property type="match status" value="1"/>
</dbReference>
<dbReference type="AlphaFoldDB" id="A0A101N6Q8"/>
<dbReference type="EMBL" id="LMWM01000015">
    <property type="protein sequence ID" value="KUM87598.1"/>
    <property type="molecule type" value="Genomic_DNA"/>
</dbReference>
<dbReference type="GO" id="GO:0031179">
    <property type="term" value="P:peptide modification"/>
    <property type="evidence" value="ECO:0007669"/>
    <property type="project" value="InterPro"/>
</dbReference>
<evidence type="ECO:0000313" key="3">
    <source>
        <dbReference type="Proteomes" id="UP000053039"/>
    </source>
</evidence>
<dbReference type="GO" id="GO:0046872">
    <property type="term" value="F:metal ion binding"/>
    <property type="evidence" value="ECO:0007669"/>
    <property type="project" value="UniProtKB-KW"/>
</dbReference>
<organism evidence="2 3">
    <name type="scientific">Streptomyces pseudovenezuelae</name>
    <dbReference type="NCBI Taxonomy" id="67350"/>
    <lineage>
        <taxon>Bacteria</taxon>
        <taxon>Bacillati</taxon>
        <taxon>Actinomycetota</taxon>
        <taxon>Actinomycetes</taxon>
        <taxon>Kitasatosporales</taxon>
        <taxon>Streptomycetaceae</taxon>
        <taxon>Streptomyces</taxon>
        <taxon>Streptomyces aurantiacus group</taxon>
    </lineage>
</organism>
<reference evidence="2 3" key="1">
    <citation type="submission" date="2015-10" db="EMBL/GenBank/DDBJ databases">
        <title>Draft genome sequence of Streptomyces pseudovenezuelae DSM 40212, type strain for the species Streptomyces pseudovenezuelae.</title>
        <authorList>
            <person name="Ruckert C."/>
            <person name="Winkler A."/>
            <person name="Kalinowski J."/>
            <person name="Kampfer P."/>
            <person name="Glaeser S."/>
        </authorList>
    </citation>
    <scope>NUCLEOTIDE SEQUENCE [LARGE SCALE GENOMIC DNA]</scope>
    <source>
        <strain evidence="2 3">DSM 40212</strain>
    </source>
</reference>